<organism evidence="1 2">
    <name type="scientific">Aspergillus niger</name>
    <dbReference type="NCBI Taxonomy" id="5061"/>
    <lineage>
        <taxon>Eukaryota</taxon>
        <taxon>Fungi</taxon>
        <taxon>Dikarya</taxon>
        <taxon>Ascomycota</taxon>
        <taxon>Pezizomycotina</taxon>
        <taxon>Eurotiomycetes</taxon>
        <taxon>Eurotiomycetidae</taxon>
        <taxon>Eurotiales</taxon>
        <taxon>Aspergillaceae</taxon>
        <taxon>Aspergillus</taxon>
        <taxon>Aspergillus subgen. Circumdati</taxon>
    </lineage>
</organism>
<dbReference type="EMBL" id="BCMY01000008">
    <property type="protein sequence ID" value="GAQ42869.1"/>
    <property type="molecule type" value="Genomic_DNA"/>
</dbReference>
<sequence length="278" mass="32629">MESPHKIFLIPEVLEQVLVELDATTLLLSQRVCHLWNSLIKTSPTLQRALFFRPEKQPPTEDQNPKRTTNPFMDKLLKHFVSNPTSVNGTQDSSNWLCLFMPQQTTNHQRLGRKQHPYSRPEASWREMLLDQPPTPSIAVRDDLMPLRTFGVLCDERKSVLRLKHLETLVQDARSYYTEKRSPPSLIELYNDIRLGDQPIQKIQKAEREYFRGNTSQEAIARKPTPVSQWGCQHTPPHQQRLRKAGELLVTDSKLWKWIMLFKFEWDRIHGYKPVSER</sequence>
<reference evidence="2" key="1">
    <citation type="journal article" date="2016" name="Genome Announc.">
        <title>Draft genome sequence of Aspergillus niger strain An76.</title>
        <authorList>
            <person name="Gong W."/>
            <person name="Cheng Z."/>
            <person name="Zhang H."/>
            <person name="Liu L."/>
            <person name="Gao P."/>
            <person name="Wang L."/>
        </authorList>
    </citation>
    <scope>NUCLEOTIDE SEQUENCE [LARGE SCALE GENOMIC DNA]</scope>
    <source>
        <strain evidence="2">An76</strain>
    </source>
</reference>
<dbReference type="VEuPathDB" id="FungiDB:ATCC64974_35670"/>
<dbReference type="InterPro" id="IPR036047">
    <property type="entry name" value="F-box-like_dom_sf"/>
</dbReference>
<dbReference type="VEuPathDB" id="FungiDB:M747DRAFT_336499"/>
<dbReference type="Proteomes" id="UP000068243">
    <property type="component" value="Unassembled WGS sequence"/>
</dbReference>
<comment type="caution">
    <text evidence="1">The sequence shown here is derived from an EMBL/GenBank/DDBJ whole genome shotgun (WGS) entry which is preliminary data.</text>
</comment>
<evidence type="ECO:0008006" key="3">
    <source>
        <dbReference type="Google" id="ProtNLM"/>
    </source>
</evidence>
<dbReference type="OMA" id="KWIMLFK"/>
<dbReference type="Gene3D" id="1.20.1280.50">
    <property type="match status" value="1"/>
</dbReference>
<dbReference type="SUPFAM" id="SSF81383">
    <property type="entry name" value="F-box domain"/>
    <property type="match status" value="1"/>
</dbReference>
<name>A0A100IKE9_ASPNG</name>
<dbReference type="OrthoDB" id="3800738at2759"/>
<dbReference type="VEuPathDB" id="FungiDB:An14g02930"/>
<evidence type="ECO:0000313" key="2">
    <source>
        <dbReference type="Proteomes" id="UP000068243"/>
    </source>
</evidence>
<dbReference type="AlphaFoldDB" id="A0A100IKE9"/>
<gene>
    <name evidence="1" type="ORF">ABL_05530</name>
</gene>
<dbReference type="VEuPathDB" id="FungiDB:ASPNIDRAFT2_41704"/>
<proteinExistence type="predicted"/>
<evidence type="ECO:0000313" key="1">
    <source>
        <dbReference type="EMBL" id="GAQ42869.1"/>
    </source>
</evidence>
<protein>
    <recommendedName>
        <fullName evidence="3">F-box domain-containing protein</fullName>
    </recommendedName>
</protein>
<accession>A0A100IKE9</accession>